<dbReference type="InterPro" id="IPR020904">
    <property type="entry name" value="Sc_DH/Rdtase_CS"/>
</dbReference>
<dbReference type="Proteomes" id="UP001524587">
    <property type="component" value="Unassembled WGS sequence"/>
</dbReference>
<dbReference type="InterPro" id="IPR036291">
    <property type="entry name" value="NAD(P)-bd_dom_sf"/>
</dbReference>
<evidence type="ECO:0000313" key="5">
    <source>
        <dbReference type="Proteomes" id="UP001524587"/>
    </source>
</evidence>
<dbReference type="InterPro" id="IPR057326">
    <property type="entry name" value="KR_dom"/>
</dbReference>
<dbReference type="InterPro" id="IPR002347">
    <property type="entry name" value="SDR_fam"/>
</dbReference>
<evidence type="ECO:0000256" key="2">
    <source>
        <dbReference type="ARBA" id="ARBA00023002"/>
    </source>
</evidence>
<gene>
    <name evidence="4" type="ORF">NFI95_11440</name>
</gene>
<dbReference type="RefSeq" id="WP_422864535.1">
    <property type="nucleotide sequence ID" value="NZ_JAMSKV010000009.1"/>
</dbReference>
<evidence type="ECO:0000259" key="3">
    <source>
        <dbReference type="SMART" id="SM00822"/>
    </source>
</evidence>
<dbReference type="PRINTS" id="PR00081">
    <property type="entry name" value="GDHRDH"/>
</dbReference>
<comment type="caution">
    <text evidence="4">The sequence shown here is derived from an EMBL/GenBank/DDBJ whole genome shotgun (WGS) entry which is preliminary data.</text>
</comment>
<accession>A0ABT1W9J6</accession>
<keyword evidence="2" id="KW-0560">Oxidoreductase</keyword>
<organism evidence="4 5">
    <name type="scientific">Endosaccharibacter trunci</name>
    <dbReference type="NCBI Taxonomy" id="2812733"/>
    <lineage>
        <taxon>Bacteria</taxon>
        <taxon>Pseudomonadati</taxon>
        <taxon>Pseudomonadota</taxon>
        <taxon>Alphaproteobacteria</taxon>
        <taxon>Acetobacterales</taxon>
        <taxon>Acetobacteraceae</taxon>
        <taxon>Endosaccharibacter</taxon>
    </lineage>
</organism>
<dbReference type="CDD" id="cd05233">
    <property type="entry name" value="SDR_c"/>
    <property type="match status" value="1"/>
</dbReference>
<dbReference type="SUPFAM" id="SSF51735">
    <property type="entry name" value="NAD(P)-binding Rossmann-fold domains"/>
    <property type="match status" value="1"/>
</dbReference>
<dbReference type="EMBL" id="JAMSKV010000009">
    <property type="protein sequence ID" value="MCQ8279060.1"/>
    <property type="molecule type" value="Genomic_DNA"/>
</dbReference>
<name>A0ABT1W9J6_9PROT</name>
<feature type="domain" description="Ketoreductase" evidence="3">
    <location>
        <begin position="15"/>
        <end position="188"/>
    </location>
</feature>
<dbReference type="NCBIfam" id="NF005309">
    <property type="entry name" value="PRK06841.1"/>
    <property type="match status" value="1"/>
</dbReference>
<dbReference type="PROSITE" id="PS00061">
    <property type="entry name" value="ADH_SHORT"/>
    <property type="match status" value="1"/>
</dbReference>
<keyword evidence="5" id="KW-1185">Reference proteome</keyword>
<dbReference type="Gene3D" id="3.40.50.720">
    <property type="entry name" value="NAD(P)-binding Rossmann-like Domain"/>
    <property type="match status" value="1"/>
</dbReference>
<dbReference type="PRINTS" id="PR00080">
    <property type="entry name" value="SDRFAMILY"/>
</dbReference>
<dbReference type="PANTHER" id="PTHR42760">
    <property type="entry name" value="SHORT-CHAIN DEHYDROGENASES/REDUCTASES FAMILY MEMBER"/>
    <property type="match status" value="1"/>
</dbReference>
<evidence type="ECO:0000256" key="1">
    <source>
        <dbReference type="ARBA" id="ARBA00006484"/>
    </source>
</evidence>
<comment type="similarity">
    <text evidence="1">Belongs to the short-chain dehydrogenases/reductases (SDR) family.</text>
</comment>
<evidence type="ECO:0000313" key="4">
    <source>
        <dbReference type="EMBL" id="MCQ8279060.1"/>
    </source>
</evidence>
<proteinExistence type="inferred from homology"/>
<dbReference type="SMART" id="SM00822">
    <property type="entry name" value="PKS_KR"/>
    <property type="match status" value="1"/>
</dbReference>
<dbReference type="PANTHER" id="PTHR42760:SF115">
    <property type="entry name" value="3-OXOACYL-[ACYL-CARRIER-PROTEIN] REDUCTASE FABG"/>
    <property type="match status" value="1"/>
</dbReference>
<reference evidence="4 5" key="1">
    <citation type="submission" date="2022-06" db="EMBL/GenBank/DDBJ databases">
        <title>Endosaccharibacter gen. nov., sp. nov., endophytic bacteria isolated from sugarcane.</title>
        <authorList>
            <person name="Pitiwittayakul N."/>
            <person name="Yukphan P."/>
            <person name="Charoenyingcharoen P."/>
            <person name="Tanasupawat S."/>
        </authorList>
    </citation>
    <scope>NUCLEOTIDE SEQUENCE [LARGE SCALE GENOMIC DNA]</scope>
    <source>
        <strain evidence="4 5">KSS8</strain>
    </source>
</reference>
<dbReference type="Pfam" id="PF13561">
    <property type="entry name" value="adh_short_C2"/>
    <property type="match status" value="1"/>
</dbReference>
<protein>
    <submittedName>
        <fullName evidence="4">D-threitol dehydrogenase</fullName>
    </submittedName>
</protein>
<sequence length="251" mass="25550">MISTSIERAFDMSGRVLLVTGAAAGIGLATATLFAEQGARAVLLDRAPAVVDVAGTLPGSGHVGVVCDVTDPAAVDAAVASVESRIDVLVNSAGIVRLAPADALTAQDWNATIDINLTASFTVAQSVGRRMLAQGGGRIVNLASQAAVVALDQHVAYCASKAAIVAMTKVLALEWGPSGITVNCISPTVVETELGRLAWAGEVGDAMRARIPTRRFARPDEIATAALYLASGAAGMINGENLVVDGGFTIQ</sequence>